<evidence type="ECO:0000256" key="1">
    <source>
        <dbReference type="SAM" id="SignalP"/>
    </source>
</evidence>
<feature type="domain" description="Ice-binding protein C-terminal" evidence="2">
    <location>
        <begin position="249"/>
        <end position="272"/>
    </location>
</feature>
<protein>
    <submittedName>
        <fullName evidence="3">PEP-CTERM sorting domain-containing protein</fullName>
    </submittedName>
</protein>
<accession>A0ABS8QA95</accession>
<dbReference type="Pfam" id="PF07589">
    <property type="entry name" value="PEP-CTERM"/>
    <property type="match status" value="1"/>
</dbReference>
<dbReference type="Proteomes" id="UP001179361">
    <property type="component" value="Unassembled WGS sequence"/>
</dbReference>
<evidence type="ECO:0000259" key="2">
    <source>
        <dbReference type="Pfam" id="PF07589"/>
    </source>
</evidence>
<keyword evidence="4" id="KW-1185">Reference proteome</keyword>
<dbReference type="EMBL" id="JAJNOC010000008">
    <property type="protein sequence ID" value="MCD2518663.1"/>
    <property type="molecule type" value="Genomic_DNA"/>
</dbReference>
<reference evidence="3" key="1">
    <citation type="submission" date="2021-11" db="EMBL/GenBank/DDBJ databases">
        <title>The complete genome of Massilia sp sp. G4R7.</title>
        <authorList>
            <person name="Liu L."/>
            <person name="Yue J."/>
            <person name="Yuan J."/>
            <person name="Yang F."/>
            <person name="Li L."/>
        </authorList>
    </citation>
    <scope>NUCLEOTIDE SEQUENCE</scope>
    <source>
        <strain evidence="3">G4R7</strain>
    </source>
</reference>
<comment type="caution">
    <text evidence="3">The sequence shown here is derived from an EMBL/GenBank/DDBJ whole genome shotgun (WGS) entry which is preliminary data.</text>
</comment>
<gene>
    <name evidence="3" type="ORF">LQ564_20400</name>
</gene>
<evidence type="ECO:0000313" key="3">
    <source>
        <dbReference type="EMBL" id="MCD2518663.1"/>
    </source>
</evidence>
<name>A0ABS8QA95_9BURK</name>
<dbReference type="InterPro" id="IPR013424">
    <property type="entry name" value="Ice-binding_C"/>
</dbReference>
<organism evidence="3 4">
    <name type="scientific">Massilia phyllostachyos</name>
    <dbReference type="NCBI Taxonomy" id="2898585"/>
    <lineage>
        <taxon>Bacteria</taxon>
        <taxon>Pseudomonadati</taxon>
        <taxon>Pseudomonadota</taxon>
        <taxon>Betaproteobacteria</taxon>
        <taxon>Burkholderiales</taxon>
        <taxon>Oxalobacteraceae</taxon>
        <taxon>Telluria group</taxon>
        <taxon>Massilia</taxon>
    </lineage>
</organism>
<keyword evidence="1" id="KW-0732">Signal</keyword>
<feature type="chain" id="PRO_5047017186" evidence="1">
    <location>
        <begin position="22"/>
        <end position="275"/>
    </location>
</feature>
<dbReference type="NCBIfam" id="TIGR02595">
    <property type="entry name" value="PEP_CTERM"/>
    <property type="match status" value="1"/>
</dbReference>
<sequence>MTKLLHASLALCLLSASAAQASAVTVTSVSTDPALNTWYRANLRDVSTGYSSQTSADITGAQARSGNGSVAMSLTNSSGKADYVYTWGYMGGRTLGNLSTLGFDWMRAGGGSAAAHLQPAMRLLYDADGNAATTNDRGYLIWEQHYQGVATPTDTWVSSDILDGYFWQRKFSPGTTVEDFDITLDGWAAGTVPNGAVYDVLSASTAILGIEFGIGSGWNGSFSGYVDNVRFGFGGAQATTFNFELAQADVPEPASMILLGLGALGLGAARRRKQK</sequence>
<dbReference type="RefSeq" id="WP_231059945.1">
    <property type="nucleotide sequence ID" value="NZ_JAJNOC010000008.1"/>
</dbReference>
<proteinExistence type="predicted"/>
<evidence type="ECO:0000313" key="4">
    <source>
        <dbReference type="Proteomes" id="UP001179361"/>
    </source>
</evidence>
<feature type="signal peptide" evidence="1">
    <location>
        <begin position="1"/>
        <end position="21"/>
    </location>
</feature>